<evidence type="ECO:0000313" key="2">
    <source>
        <dbReference type="EMBL" id="KAE9005986.1"/>
    </source>
</evidence>
<dbReference type="EMBL" id="QXFV01001272">
    <property type="protein sequence ID" value="KAE9010147.1"/>
    <property type="molecule type" value="Genomic_DNA"/>
</dbReference>
<dbReference type="Proteomes" id="UP000434957">
    <property type="component" value="Unassembled WGS sequence"/>
</dbReference>
<reference evidence="5 7" key="1">
    <citation type="submission" date="2018-09" db="EMBL/GenBank/DDBJ databases">
        <title>Genomic investigation of the strawberry pathogen Phytophthora fragariae indicates pathogenicity is determined by transcriptional variation in three key races.</title>
        <authorList>
            <person name="Adams T.M."/>
            <person name="Armitage A.D."/>
            <person name="Sobczyk M.K."/>
            <person name="Bates H.J."/>
            <person name="Dunwell J.M."/>
            <person name="Nellist C.F."/>
            <person name="Harrison R.J."/>
        </authorList>
    </citation>
    <scope>NUCLEOTIDE SEQUENCE [LARGE SCALE GENOMIC DNA]</scope>
    <source>
        <strain evidence="3 5">SCRP249</strain>
        <strain evidence="2 7">SCRP324</strain>
        <strain evidence="4 6">SCRP333</strain>
    </source>
</reference>
<evidence type="ECO:0000313" key="7">
    <source>
        <dbReference type="Proteomes" id="UP000435112"/>
    </source>
</evidence>
<evidence type="ECO:0000313" key="3">
    <source>
        <dbReference type="EMBL" id="KAE9010147.1"/>
    </source>
</evidence>
<proteinExistence type="predicted"/>
<gene>
    <name evidence="3" type="ORF">PR001_g16253</name>
    <name evidence="2" type="ORF">PR002_g16613</name>
    <name evidence="4" type="ORF">PR003_g17375</name>
</gene>
<name>A0A6A3KEY9_9STRA</name>
<dbReference type="Proteomes" id="UP000429607">
    <property type="component" value="Unassembled WGS sequence"/>
</dbReference>
<dbReference type="AlphaFoldDB" id="A0A6A3KEY9"/>
<dbReference type="EMBL" id="QXFT01001326">
    <property type="protein sequence ID" value="KAE9321831.1"/>
    <property type="molecule type" value="Genomic_DNA"/>
</dbReference>
<feature type="signal peptide" evidence="1">
    <location>
        <begin position="1"/>
        <end position="23"/>
    </location>
</feature>
<organism evidence="2 7">
    <name type="scientific">Phytophthora rubi</name>
    <dbReference type="NCBI Taxonomy" id="129364"/>
    <lineage>
        <taxon>Eukaryota</taxon>
        <taxon>Sar</taxon>
        <taxon>Stramenopiles</taxon>
        <taxon>Oomycota</taxon>
        <taxon>Peronosporomycetes</taxon>
        <taxon>Peronosporales</taxon>
        <taxon>Peronosporaceae</taxon>
        <taxon>Phytophthora</taxon>
    </lineage>
</organism>
<evidence type="ECO:0000256" key="1">
    <source>
        <dbReference type="SAM" id="SignalP"/>
    </source>
</evidence>
<dbReference type="Proteomes" id="UP000435112">
    <property type="component" value="Unassembled WGS sequence"/>
</dbReference>
<feature type="chain" id="PRO_5036379933" evidence="1">
    <location>
        <begin position="24"/>
        <end position="125"/>
    </location>
</feature>
<sequence>MQKASFLAALILAIAGPASFAAGQDTTKAMLFLGESQNLADSVICLNGQSNCRGLRELKGEDQILKPLNETSGDKEIVCFGLCCSRCYDYTRRLEGVVDRRLEVTGKSQVQDIACSNEPWGLQCD</sequence>
<keyword evidence="1" id="KW-0732">Signal</keyword>
<evidence type="ECO:0000313" key="5">
    <source>
        <dbReference type="Proteomes" id="UP000429607"/>
    </source>
</evidence>
<protein>
    <submittedName>
        <fullName evidence="2">Uncharacterized protein</fullName>
    </submittedName>
</protein>
<dbReference type="OrthoDB" id="105523at2759"/>
<accession>A0A6A3KEY9</accession>
<keyword evidence="6" id="KW-1185">Reference proteome</keyword>
<comment type="caution">
    <text evidence="2">The sequence shown here is derived from an EMBL/GenBank/DDBJ whole genome shotgun (WGS) entry which is preliminary data.</text>
</comment>
<evidence type="ECO:0000313" key="6">
    <source>
        <dbReference type="Proteomes" id="UP000434957"/>
    </source>
</evidence>
<evidence type="ECO:0000313" key="4">
    <source>
        <dbReference type="EMBL" id="KAE9321831.1"/>
    </source>
</evidence>
<dbReference type="EMBL" id="QXFU01001280">
    <property type="protein sequence ID" value="KAE9005986.1"/>
    <property type="molecule type" value="Genomic_DNA"/>
</dbReference>